<comment type="similarity">
    <text evidence="12">In the C-terminal section; belongs to the cytidylyltransferase family.</text>
</comment>
<dbReference type="InterPro" id="IPR029056">
    <property type="entry name" value="Ribokinase-like"/>
</dbReference>
<keyword evidence="8 12" id="KW-0067">ATP-binding</keyword>
<evidence type="ECO:0000256" key="6">
    <source>
        <dbReference type="ARBA" id="ARBA00022741"/>
    </source>
</evidence>
<evidence type="ECO:0000313" key="15">
    <source>
        <dbReference type="EMBL" id="BET44454.1"/>
    </source>
</evidence>
<sequence>MLITIVLSIQYYTNFSKFAKIIIAMNFNMKIDLPDFTKGRILVVGDVMLDRYWYSSSNKLSTESPVPICHVTSKNDSPGGAANVAMNIAALGSTVYLISFVGKDRAAKILYSKLKKANIFCDFISSYSYSTIIKLRILAQNKQLVRIDFEKQSECFNVQELFRRVKNILSNVDAIIISDYGKGTLKEISKLISLANSASIPVFIDPKGKCFNEYAYASILTPNMYEFERVVGKCVNNQDIKNKGMNLINSLNLQQGLLITRSELGMTLLQRDNKITHLPAYTMHNVYDSTGAGDTVIAVLAASLIVKCDIYHACKLANIAASLVVKKLGTTSISFPEFKQAVYYPYNNNNYNIRKYKLKELVISLRNAGKTIVMTNGCFDILHAGHIQFLLQASKLGDFLIVAINSDSSIKRLKGLNRPINSLSDRVTILQALKMVDLVISFTEDTPKRIIIEIMPDILVKGSDYQLDNIVGAKEVLAAGGKVKIIKIKKKISATNIISKIKKD</sequence>
<dbReference type="FunFam" id="3.40.1190.20:FF:000002">
    <property type="entry name" value="Bifunctional protein HldE"/>
    <property type="match status" value="1"/>
</dbReference>
<comment type="similarity">
    <text evidence="12">In the N-terminal section; belongs to the carbohydrate kinase PfkB family.</text>
</comment>
<reference evidence="15" key="2">
    <citation type="submission" date="2023-10" db="EMBL/GenBank/DDBJ databases">
        <authorList>
            <person name="Koga R."/>
            <person name="Fukatsu T."/>
        </authorList>
    </citation>
    <scope>NUCLEOTIDE SEQUENCE</scope>
    <source>
        <strain evidence="15">Kw-01</strain>
    </source>
</reference>
<dbReference type="NCBIfam" id="NF008454">
    <property type="entry name" value="PRK11316.1"/>
    <property type="match status" value="1"/>
</dbReference>
<feature type="domain" description="Carbohydrate kinase PfkB" evidence="13">
    <location>
        <begin position="40"/>
        <end position="332"/>
    </location>
</feature>
<dbReference type="InterPro" id="IPR002173">
    <property type="entry name" value="Carboh/pur_kinase_PfkB_CS"/>
</dbReference>
<dbReference type="Gene3D" id="3.40.1190.20">
    <property type="match status" value="1"/>
</dbReference>
<dbReference type="InterPro" id="IPR014729">
    <property type="entry name" value="Rossmann-like_a/b/a_fold"/>
</dbReference>
<dbReference type="AlphaFoldDB" id="A0AAT9G418"/>
<evidence type="ECO:0000259" key="14">
    <source>
        <dbReference type="Pfam" id="PF01467"/>
    </source>
</evidence>
<dbReference type="InterPro" id="IPR011611">
    <property type="entry name" value="PfkB_dom"/>
</dbReference>
<keyword evidence="10 12" id="KW-0119">Carbohydrate metabolism</keyword>
<evidence type="ECO:0000256" key="7">
    <source>
        <dbReference type="ARBA" id="ARBA00022777"/>
    </source>
</evidence>
<keyword evidence="7 12" id="KW-0418">Kinase</keyword>
<dbReference type="InterPro" id="IPR023030">
    <property type="entry name" value="Bifunc_HldE"/>
</dbReference>
<feature type="active site" evidence="12">
    <location>
        <position position="294"/>
    </location>
</feature>
<protein>
    <recommendedName>
        <fullName evidence="12">Bifunctional protein HldE</fullName>
    </recommendedName>
    <domain>
        <recommendedName>
            <fullName evidence="12">D-beta-D-heptose 7-phosphate kinase</fullName>
            <ecNumber evidence="12">2.7.1.167</ecNumber>
        </recommendedName>
        <alternativeName>
            <fullName evidence="12">D-beta-D-heptose 7-phosphotransferase</fullName>
        </alternativeName>
        <alternativeName>
            <fullName evidence="12">D-glycero-beta-D-manno-heptose-7-phosphate kinase</fullName>
        </alternativeName>
    </domain>
    <domain>
        <recommendedName>
            <fullName evidence="12">D-beta-D-heptose 1-phosphate adenylyltransferase</fullName>
            <ecNumber evidence="12">2.7.7.70</ecNumber>
        </recommendedName>
        <alternativeName>
            <fullName evidence="12">D-glycero-beta-D-manno-heptose 1-phosphate adenylyltransferase</fullName>
        </alternativeName>
    </domain>
</protein>
<dbReference type="InterPro" id="IPR004821">
    <property type="entry name" value="Cyt_trans-like"/>
</dbReference>
<evidence type="ECO:0000259" key="13">
    <source>
        <dbReference type="Pfam" id="PF00294"/>
    </source>
</evidence>
<dbReference type="GO" id="GO:0005524">
    <property type="term" value="F:ATP binding"/>
    <property type="evidence" value="ECO:0007669"/>
    <property type="project" value="UniProtKB-UniRule"/>
</dbReference>
<feature type="region of interest" description="Ribokinase" evidence="12">
    <location>
        <begin position="1"/>
        <end position="347"/>
    </location>
</feature>
<evidence type="ECO:0000256" key="12">
    <source>
        <dbReference type="HAMAP-Rule" id="MF_01603"/>
    </source>
</evidence>
<dbReference type="Pfam" id="PF00294">
    <property type="entry name" value="PfkB"/>
    <property type="match status" value="1"/>
</dbReference>
<dbReference type="GO" id="GO:0033785">
    <property type="term" value="F:heptose 7-phosphate kinase activity"/>
    <property type="evidence" value="ECO:0007669"/>
    <property type="project" value="UniProtKB-UniRule"/>
</dbReference>
<proteinExistence type="inferred from homology"/>
<dbReference type="PROSITE" id="PS00583">
    <property type="entry name" value="PFKB_KINASES_1"/>
    <property type="match status" value="1"/>
</dbReference>
<comment type="function">
    <text evidence="1 12">Catalyzes the phosphorylation of D-glycero-D-manno-heptose 7-phosphate at the C-1 position to selectively form D-glycero-beta-D-manno-heptose-1,7-bisphosphate.</text>
</comment>
<comment type="pathway">
    <text evidence="12">Nucleotide-sugar biosynthesis; ADP-L-glycero-beta-D-manno-heptose biosynthesis; ADP-L-glycero-beta-D-manno-heptose from D-glycero-beta-D-manno-heptose 7-phosphate: step 1/4.</text>
</comment>
<dbReference type="NCBIfam" id="TIGR02199">
    <property type="entry name" value="rfaE_dom_II"/>
    <property type="match status" value="1"/>
</dbReference>
<dbReference type="GO" id="GO:0033786">
    <property type="term" value="F:heptose-1-phosphate adenylyltransferase activity"/>
    <property type="evidence" value="ECO:0007669"/>
    <property type="project" value="UniProtKB-UniRule"/>
</dbReference>
<name>A0AAT9G418_9ENTR</name>
<comment type="catalytic activity">
    <reaction evidence="12">
        <text>D-glycero-beta-D-manno-heptose 7-phosphate + ATP = D-glycero-beta-D-manno-heptose 1,7-bisphosphate + ADP + H(+)</text>
        <dbReference type="Rhea" id="RHEA:27473"/>
        <dbReference type="ChEBI" id="CHEBI:15378"/>
        <dbReference type="ChEBI" id="CHEBI:30616"/>
        <dbReference type="ChEBI" id="CHEBI:60204"/>
        <dbReference type="ChEBI" id="CHEBI:60208"/>
        <dbReference type="ChEBI" id="CHEBI:456216"/>
        <dbReference type="EC" id="2.7.1.167"/>
    </reaction>
</comment>
<dbReference type="SUPFAM" id="SSF53613">
    <property type="entry name" value="Ribokinase-like"/>
    <property type="match status" value="1"/>
</dbReference>
<accession>A0AAT9G418</accession>
<dbReference type="GO" id="GO:0005829">
    <property type="term" value="C:cytosol"/>
    <property type="evidence" value="ECO:0007669"/>
    <property type="project" value="TreeGrafter"/>
</dbReference>
<comment type="catalytic activity">
    <reaction evidence="11 12">
        <text>D-glycero-beta-D-manno-heptose 1-phosphate + ATP + H(+) = ADP-D-glycero-beta-D-manno-heptose + diphosphate</text>
        <dbReference type="Rhea" id="RHEA:27465"/>
        <dbReference type="ChEBI" id="CHEBI:15378"/>
        <dbReference type="ChEBI" id="CHEBI:30616"/>
        <dbReference type="ChEBI" id="CHEBI:33019"/>
        <dbReference type="ChEBI" id="CHEBI:59967"/>
        <dbReference type="ChEBI" id="CHEBI:61593"/>
        <dbReference type="EC" id="2.7.7.70"/>
    </reaction>
</comment>
<comment type="pathway">
    <text evidence="12">Nucleotide-sugar biosynthesis; ADP-L-glycero-beta-D-manno-heptose biosynthesis; ADP-L-glycero-beta-D-manno-heptose from D-glycero-beta-D-manno-heptose 7-phosphate: step 3/4.</text>
</comment>
<gene>
    <name evidence="12 15" type="primary">hldE</name>
    <name evidence="15" type="ORF">ACHINZ_1240</name>
</gene>
<keyword evidence="4 12" id="KW-0808">Transferase</keyword>
<keyword evidence="6 12" id="KW-0547">Nucleotide-binding</keyword>
<dbReference type="NCBIfam" id="TIGR00125">
    <property type="entry name" value="cyt_tran_rel"/>
    <property type="match status" value="1"/>
</dbReference>
<dbReference type="EMBL" id="AP028961">
    <property type="protein sequence ID" value="BET44454.1"/>
    <property type="molecule type" value="Genomic_DNA"/>
</dbReference>
<organism evidence="15">
    <name type="scientific">Candidatus Aschnera chinzeii</name>
    <dbReference type="NCBI Taxonomy" id="1485666"/>
    <lineage>
        <taxon>Bacteria</taxon>
        <taxon>Pseudomonadati</taxon>
        <taxon>Pseudomonadota</taxon>
        <taxon>Gammaproteobacteria</taxon>
        <taxon>Enterobacterales</taxon>
        <taxon>Enterobacteriaceae</taxon>
        <taxon>Candidatus Aschnera</taxon>
    </lineage>
</organism>
<dbReference type="HAMAP" id="MF_01603">
    <property type="entry name" value="HldE"/>
    <property type="match status" value="1"/>
</dbReference>
<dbReference type="CDD" id="cd01172">
    <property type="entry name" value="RfaE_like"/>
    <property type="match status" value="1"/>
</dbReference>
<dbReference type="EC" id="2.7.7.70" evidence="12"/>
<dbReference type="InterPro" id="IPR011914">
    <property type="entry name" value="RfaE_dom_II"/>
</dbReference>
<evidence type="ECO:0000256" key="5">
    <source>
        <dbReference type="ARBA" id="ARBA00022695"/>
    </source>
</evidence>
<evidence type="ECO:0000256" key="9">
    <source>
        <dbReference type="ARBA" id="ARBA00023268"/>
    </source>
</evidence>
<comment type="pathway">
    <text evidence="3">Bacterial outer membrane biogenesis; LPS core biosynthesis.</text>
</comment>
<dbReference type="Gene3D" id="3.40.50.620">
    <property type="entry name" value="HUPs"/>
    <property type="match status" value="1"/>
</dbReference>
<dbReference type="NCBIfam" id="TIGR02198">
    <property type="entry name" value="rfaE_dom_I"/>
    <property type="match status" value="1"/>
</dbReference>
<evidence type="ECO:0000256" key="2">
    <source>
        <dbReference type="ARBA" id="ARBA00003753"/>
    </source>
</evidence>
<evidence type="ECO:0000256" key="8">
    <source>
        <dbReference type="ARBA" id="ARBA00022840"/>
    </source>
</evidence>
<reference evidence="15" key="1">
    <citation type="journal article" date="2023" name="Front. Microbiol.">
        <title>Genome analysis of Candidatus Aschnera chinzeii, the bacterial endosymbiont of the blood-sucking bat fly Penicillidia jenynsii (Insecta: Diptera: Nycteribiidae).</title>
        <authorList>
            <person name="Koga R."/>
            <person name="Moriyama M."/>
            <person name="Nozaki T."/>
            <person name="Fukatsu T."/>
        </authorList>
    </citation>
    <scope>NUCLEOTIDE SEQUENCE</scope>
    <source>
        <strain evidence="15">Kw-01</strain>
    </source>
</reference>
<dbReference type="Pfam" id="PF01467">
    <property type="entry name" value="CTP_transf_like"/>
    <property type="match status" value="1"/>
</dbReference>
<feature type="domain" description="Cytidyltransferase-like" evidence="14">
    <location>
        <begin position="374"/>
        <end position="498"/>
    </location>
</feature>
<dbReference type="PANTHER" id="PTHR46969">
    <property type="entry name" value="BIFUNCTIONAL PROTEIN HLDE"/>
    <property type="match status" value="1"/>
</dbReference>
<dbReference type="GO" id="GO:0016773">
    <property type="term" value="F:phosphotransferase activity, alcohol group as acceptor"/>
    <property type="evidence" value="ECO:0007669"/>
    <property type="project" value="InterPro"/>
</dbReference>
<evidence type="ECO:0000256" key="3">
    <source>
        <dbReference type="ARBA" id="ARBA00004713"/>
    </source>
</evidence>
<evidence type="ECO:0000256" key="1">
    <source>
        <dbReference type="ARBA" id="ARBA00002319"/>
    </source>
</evidence>
<comment type="subunit">
    <text evidence="12">Homodimer.</text>
</comment>
<dbReference type="EC" id="2.7.1.167" evidence="12"/>
<dbReference type="SUPFAM" id="SSF52374">
    <property type="entry name" value="Nucleotidylyl transferase"/>
    <property type="match status" value="1"/>
</dbReference>
<evidence type="ECO:0000256" key="4">
    <source>
        <dbReference type="ARBA" id="ARBA00022679"/>
    </source>
</evidence>
<evidence type="ECO:0000256" key="10">
    <source>
        <dbReference type="ARBA" id="ARBA00023277"/>
    </source>
</evidence>
<keyword evidence="5 12" id="KW-0548">Nucleotidyltransferase</keyword>
<comment type="function">
    <text evidence="2 12">Catalyzes the ADP transfer from ATP to D-glycero-beta-D-manno-heptose 1-phosphate, yielding ADP-D-glycero-beta-D-manno-heptose.</text>
</comment>
<dbReference type="PANTHER" id="PTHR46969:SF1">
    <property type="entry name" value="BIFUNCTIONAL PROTEIN HLDE"/>
    <property type="match status" value="1"/>
</dbReference>
<feature type="region of interest" description="Cytidylyltransferase" evidence="12">
    <location>
        <begin position="374"/>
        <end position="504"/>
    </location>
</feature>
<feature type="binding site" evidence="12">
    <location>
        <begin position="223"/>
        <end position="226"/>
    </location>
    <ligand>
        <name>ATP</name>
        <dbReference type="ChEBI" id="CHEBI:30616"/>
    </ligand>
</feature>
<evidence type="ECO:0000256" key="11">
    <source>
        <dbReference type="ARBA" id="ARBA00047428"/>
    </source>
</evidence>
<dbReference type="InterPro" id="IPR011913">
    <property type="entry name" value="RfaE_dom_I"/>
</dbReference>
<keyword evidence="9 12" id="KW-0511">Multifunctional enzyme</keyword>